<feature type="compositionally biased region" description="Pro residues" evidence="1">
    <location>
        <begin position="126"/>
        <end position="137"/>
    </location>
</feature>
<feature type="region of interest" description="Disordered" evidence="1">
    <location>
        <begin position="108"/>
        <end position="195"/>
    </location>
</feature>
<feature type="region of interest" description="Disordered" evidence="1">
    <location>
        <begin position="210"/>
        <end position="233"/>
    </location>
</feature>
<sequence length="233" mass="24855">MRSILRRSVTITVLTALASVFLAGCRMAWLSPSARCTACCHQSCRRVTSPAQCRSTAAGPAVIGLSDQTGVQIAGDTWAEHVFPQSFRLALRSPGGRFYALPTRPILEVPRVPNSGPTDSSRPSVEPEPIPTPPPLPQSSAPILAPQPPVANDWGNSSPPSESAAGPESQMPPLREISPPRAEESGRGIEPSESWLFTLPAEQRVAIRTQSQQVVLPDSPPPNPAALRRVLGR</sequence>
<evidence type="ECO:0000256" key="1">
    <source>
        <dbReference type="SAM" id="MobiDB-lite"/>
    </source>
</evidence>
<dbReference type="PROSITE" id="PS51257">
    <property type="entry name" value="PROKAR_LIPOPROTEIN"/>
    <property type="match status" value="1"/>
</dbReference>
<dbReference type="KEGG" id="ttf:THTE_1353"/>
<evidence type="ECO:0000313" key="2">
    <source>
        <dbReference type="EMBL" id="ASV73955.1"/>
    </source>
</evidence>
<name>A0A286RDB4_9BACT</name>
<dbReference type="RefSeq" id="WP_095414413.1">
    <property type="nucleotide sequence ID" value="NZ_CP018477.1"/>
</dbReference>
<reference evidence="2 3" key="1">
    <citation type="journal article" name="Front. Microbiol.">
        <title>Sugar Metabolism of the First Thermophilic Planctomycete Thermogutta terrifontis: Comparative Genomic and Transcriptomic Approaches.</title>
        <authorList>
            <person name="Elcheninov A.G."/>
            <person name="Menzel P."/>
            <person name="Gudbergsdottir S.R."/>
            <person name="Slesarev A.I."/>
            <person name="Kadnikov V.V."/>
            <person name="Krogh A."/>
            <person name="Bonch-Osmolovskaya E.A."/>
            <person name="Peng X."/>
            <person name="Kublanov I.V."/>
        </authorList>
    </citation>
    <scope>NUCLEOTIDE SEQUENCE [LARGE SCALE GENOMIC DNA]</scope>
    <source>
        <strain evidence="2 3">R1</strain>
    </source>
</reference>
<keyword evidence="3" id="KW-1185">Reference proteome</keyword>
<protein>
    <submittedName>
        <fullName evidence="2">Uncharacterized protein</fullName>
    </submittedName>
</protein>
<accession>A0A286RDB4</accession>
<gene>
    <name evidence="2" type="ORF">THTE_1353</name>
</gene>
<dbReference type="EMBL" id="CP018477">
    <property type="protein sequence ID" value="ASV73955.1"/>
    <property type="molecule type" value="Genomic_DNA"/>
</dbReference>
<proteinExistence type="predicted"/>
<organism evidence="2 3">
    <name type="scientific">Thermogutta terrifontis</name>
    <dbReference type="NCBI Taxonomy" id="1331910"/>
    <lineage>
        <taxon>Bacteria</taxon>
        <taxon>Pseudomonadati</taxon>
        <taxon>Planctomycetota</taxon>
        <taxon>Planctomycetia</taxon>
        <taxon>Pirellulales</taxon>
        <taxon>Thermoguttaceae</taxon>
        <taxon>Thermogutta</taxon>
    </lineage>
</organism>
<feature type="compositionally biased region" description="Low complexity" evidence="1">
    <location>
        <begin position="157"/>
        <end position="169"/>
    </location>
</feature>
<evidence type="ECO:0000313" key="3">
    <source>
        <dbReference type="Proteomes" id="UP000215086"/>
    </source>
</evidence>
<dbReference type="AlphaFoldDB" id="A0A286RDB4"/>
<dbReference type="Proteomes" id="UP000215086">
    <property type="component" value="Chromosome"/>
</dbReference>